<protein>
    <recommendedName>
        <fullName evidence="3">Transposase</fullName>
    </recommendedName>
</protein>
<sequence length="44" mass="4757">MKWIGGYVFVEGMFSDEDDSCGLSHHAVVTVRRRRTAGGTGATV</sequence>
<comment type="caution">
    <text evidence="1">The sequence shown here is derived from an EMBL/GenBank/DDBJ whole genome shotgun (WGS) entry which is preliminary data.</text>
</comment>
<evidence type="ECO:0000313" key="2">
    <source>
        <dbReference type="Proteomes" id="UP001500994"/>
    </source>
</evidence>
<dbReference type="EMBL" id="BAAARK010000006">
    <property type="protein sequence ID" value="GAA2658702.1"/>
    <property type="molecule type" value="Genomic_DNA"/>
</dbReference>
<proteinExistence type="predicted"/>
<organism evidence="1 2">
    <name type="scientific">Streptomyces lunalinharesii</name>
    <dbReference type="NCBI Taxonomy" id="333384"/>
    <lineage>
        <taxon>Bacteria</taxon>
        <taxon>Bacillati</taxon>
        <taxon>Actinomycetota</taxon>
        <taxon>Actinomycetes</taxon>
        <taxon>Kitasatosporales</taxon>
        <taxon>Streptomycetaceae</taxon>
        <taxon>Streptomyces</taxon>
    </lineage>
</organism>
<name>A0ABN3RR93_9ACTN</name>
<gene>
    <name evidence="1" type="ORF">GCM10009864_26830</name>
</gene>
<keyword evidence="2" id="KW-1185">Reference proteome</keyword>
<evidence type="ECO:0008006" key="3">
    <source>
        <dbReference type="Google" id="ProtNLM"/>
    </source>
</evidence>
<dbReference type="RefSeq" id="WP_344575351.1">
    <property type="nucleotide sequence ID" value="NZ_BAAARK010000006.1"/>
</dbReference>
<dbReference type="Proteomes" id="UP001500994">
    <property type="component" value="Unassembled WGS sequence"/>
</dbReference>
<accession>A0ABN3RR93</accession>
<reference evidence="1 2" key="1">
    <citation type="journal article" date="2019" name="Int. J. Syst. Evol. Microbiol.">
        <title>The Global Catalogue of Microorganisms (GCM) 10K type strain sequencing project: providing services to taxonomists for standard genome sequencing and annotation.</title>
        <authorList>
            <consortium name="The Broad Institute Genomics Platform"/>
            <consortium name="The Broad Institute Genome Sequencing Center for Infectious Disease"/>
            <person name="Wu L."/>
            <person name="Ma J."/>
        </authorList>
    </citation>
    <scope>NUCLEOTIDE SEQUENCE [LARGE SCALE GENOMIC DNA]</scope>
    <source>
        <strain evidence="1 2">JCM 16374</strain>
    </source>
</reference>
<evidence type="ECO:0000313" key="1">
    <source>
        <dbReference type="EMBL" id="GAA2658702.1"/>
    </source>
</evidence>